<sequence>MDDILNYDSHALFNLMLFSFRDDNGSCQFLLS</sequence>
<reference evidence="1" key="2">
    <citation type="journal article" date="2015" name="Data Brief">
        <title>Shoot transcriptome of the giant reed, Arundo donax.</title>
        <authorList>
            <person name="Barrero R.A."/>
            <person name="Guerrero F.D."/>
            <person name="Moolhuijzen P."/>
            <person name="Goolsby J.A."/>
            <person name="Tidwell J."/>
            <person name="Bellgard S.E."/>
            <person name="Bellgard M.I."/>
        </authorList>
    </citation>
    <scope>NUCLEOTIDE SEQUENCE</scope>
    <source>
        <tissue evidence="1">Shoot tissue taken approximately 20 cm above the soil surface</tissue>
    </source>
</reference>
<accession>A0A0A9BV59</accession>
<evidence type="ECO:0000313" key="1">
    <source>
        <dbReference type="EMBL" id="JAD63117.1"/>
    </source>
</evidence>
<name>A0A0A9BV59_ARUDO</name>
<dbReference type="AlphaFoldDB" id="A0A0A9BV59"/>
<reference evidence="1" key="1">
    <citation type="submission" date="2014-09" db="EMBL/GenBank/DDBJ databases">
        <authorList>
            <person name="Magalhaes I.L.F."/>
            <person name="Oliveira U."/>
            <person name="Santos F.R."/>
            <person name="Vidigal T.H.D.A."/>
            <person name="Brescovit A.D."/>
            <person name="Santos A.J."/>
        </authorList>
    </citation>
    <scope>NUCLEOTIDE SEQUENCE</scope>
    <source>
        <tissue evidence="1">Shoot tissue taken approximately 20 cm above the soil surface</tissue>
    </source>
</reference>
<proteinExistence type="predicted"/>
<protein>
    <submittedName>
        <fullName evidence="1">Uncharacterized protein</fullName>
    </submittedName>
</protein>
<dbReference type="EMBL" id="GBRH01234778">
    <property type="protein sequence ID" value="JAD63117.1"/>
    <property type="molecule type" value="Transcribed_RNA"/>
</dbReference>
<organism evidence="1">
    <name type="scientific">Arundo donax</name>
    <name type="common">Giant reed</name>
    <name type="synonym">Donax arundinaceus</name>
    <dbReference type="NCBI Taxonomy" id="35708"/>
    <lineage>
        <taxon>Eukaryota</taxon>
        <taxon>Viridiplantae</taxon>
        <taxon>Streptophyta</taxon>
        <taxon>Embryophyta</taxon>
        <taxon>Tracheophyta</taxon>
        <taxon>Spermatophyta</taxon>
        <taxon>Magnoliopsida</taxon>
        <taxon>Liliopsida</taxon>
        <taxon>Poales</taxon>
        <taxon>Poaceae</taxon>
        <taxon>PACMAD clade</taxon>
        <taxon>Arundinoideae</taxon>
        <taxon>Arundineae</taxon>
        <taxon>Arundo</taxon>
    </lineage>
</organism>